<reference evidence="2" key="1">
    <citation type="submission" date="2016-04" db="EMBL/GenBank/DDBJ databases">
        <title>Draft genome sequence of Paludibacter jiangxiensis strain NM7.</title>
        <authorList>
            <person name="Qiu Y."/>
            <person name="Matsuura N."/>
            <person name="Ohashi A."/>
            <person name="Tourlousse M.D."/>
            <person name="Sekiguchi Y."/>
        </authorList>
    </citation>
    <scope>NUCLEOTIDE SEQUENCE [LARGE SCALE GENOMIC DNA]</scope>
    <source>
        <strain evidence="2">NM7</strain>
    </source>
</reference>
<sequence>MKNLKSNPFNALSISLVLVFVGLSSTSVKAVYSGGTLPPVHIESMSVAESSTTLSTSMNEYSIYVPASKSTVYITVEDQSGNEVYTTNVTSSTGTNLFIDTTGWESGTYIVTETNSKGSVLYDTIIMIP</sequence>
<dbReference type="InterPro" id="IPR021638">
    <property type="entry name" value="DUF3244"/>
</dbReference>
<proteinExistence type="predicted"/>
<comment type="caution">
    <text evidence="1">The sequence shown here is derived from an EMBL/GenBank/DDBJ whole genome shotgun (WGS) entry which is preliminary data.</text>
</comment>
<dbReference type="AlphaFoldDB" id="A0A170YEW4"/>
<dbReference type="Gene3D" id="2.60.40.3080">
    <property type="match status" value="1"/>
</dbReference>
<evidence type="ECO:0000313" key="2">
    <source>
        <dbReference type="Proteomes" id="UP000076586"/>
    </source>
</evidence>
<accession>A0A170YEW4</accession>
<name>A0A170YEW4_9BACT</name>
<gene>
    <name evidence="1" type="ORF">PJIAN_1336</name>
</gene>
<dbReference type="Pfam" id="PF11589">
    <property type="entry name" value="DUF3244"/>
    <property type="match status" value="1"/>
</dbReference>
<keyword evidence="2" id="KW-1185">Reference proteome</keyword>
<evidence type="ECO:0000313" key="1">
    <source>
        <dbReference type="EMBL" id="GAT61753.1"/>
    </source>
</evidence>
<dbReference type="RefSeq" id="WP_068701406.1">
    <property type="nucleotide sequence ID" value="NZ_BDCR01000001.1"/>
</dbReference>
<organism evidence="1 2">
    <name type="scientific">Paludibacter jiangxiensis</name>
    <dbReference type="NCBI Taxonomy" id="681398"/>
    <lineage>
        <taxon>Bacteria</taxon>
        <taxon>Pseudomonadati</taxon>
        <taxon>Bacteroidota</taxon>
        <taxon>Bacteroidia</taxon>
        <taxon>Bacteroidales</taxon>
        <taxon>Paludibacteraceae</taxon>
        <taxon>Paludibacter</taxon>
    </lineage>
</organism>
<dbReference type="Proteomes" id="UP000076586">
    <property type="component" value="Unassembled WGS sequence"/>
</dbReference>
<reference evidence="2" key="2">
    <citation type="journal article" date="2017" name="Genome Announc.">
        <title>Draft genome sequence of Paludibacter jiangxiensis NM7(T), a propionate-producing fermentative bacterium.</title>
        <authorList>
            <person name="Qiu Y.-L."/>
            <person name="Tourlousse D.M."/>
            <person name="Matsuura N."/>
            <person name="Ohashi A."/>
            <person name="Sekiguchi Y."/>
        </authorList>
    </citation>
    <scope>NUCLEOTIDE SEQUENCE [LARGE SCALE GENOMIC DNA]</scope>
    <source>
        <strain evidence="2">NM7</strain>
    </source>
</reference>
<dbReference type="EMBL" id="BDCR01000001">
    <property type="protein sequence ID" value="GAT61753.1"/>
    <property type="molecule type" value="Genomic_DNA"/>
</dbReference>
<protein>
    <submittedName>
        <fullName evidence="1">Uncharacterized protein</fullName>
    </submittedName>
</protein>